<dbReference type="InterPro" id="IPR003594">
    <property type="entry name" value="HATPase_dom"/>
</dbReference>
<dbReference type="SUPFAM" id="SSF55874">
    <property type="entry name" value="ATPase domain of HSP90 chaperone/DNA topoisomerase II/histidine kinase"/>
    <property type="match status" value="1"/>
</dbReference>
<dbReference type="InterPro" id="IPR004358">
    <property type="entry name" value="Sig_transdc_His_kin-like_C"/>
</dbReference>
<evidence type="ECO:0000259" key="6">
    <source>
        <dbReference type="PROSITE" id="PS50109"/>
    </source>
</evidence>
<dbReference type="Pfam" id="PF02518">
    <property type="entry name" value="HATPase_c"/>
    <property type="match status" value="1"/>
</dbReference>
<proteinExistence type="predicted"/>
<dbReference type="InterPro" id="IPR036890">
    <property type="entry name" value="HATPase_C_sf"/>
</dbReference>
<feature type="non-terminal residue" evidence="7">
    <location>
        <position position="87"/>
    </location>
</feature>
<dbReference type="PANTHER" id="PTHR43047">
    <property type="entry name" value="TWO-COMPONENT HISTIDINE PROTEIN KINASE"/>
    <property type="match status" value="1"/>
</dbReference>
<accession>A0A2J8A2N6</accession>
<dbReference type="EC" id="2.7.13.3" evidence="2"/>
<dbReference type="OrthoDB" id="60033at2759"/>
<dbReference type="GO" id="GO:0005886">
    <property type="term" value="C:plasma membrane"/>
    <property type="evidence" value="ECO:0007669"/>
    <property type="project" value="TreeGrafter"/>
</dbReference>
<protein>
    <recommendedName>
        <fullName evidence="2">histidine kinase</fullName>
        <ecNumber evidence="2">2.7.13.3</ecNumber>
    </recommendedName>
</protein>
<evidence type="ECO:0000256" key="4">
    <source>
        <dbReference type="ARBA" id="ARBA00022777"/>
    </source>
</evidence>
<dbReference type="InterPro" id="IPR005467">
    <property type="entry name" value="His_kinase_dom"/>
</dbReference>
<dbReference type="GO" id="GO:0009927">
    <property type="term" value="F:histidine phosphotransfer kinase activity"/>
    <property type="evidence" value="ECO:0007669"/>
    <property type="project" value="TreeGrafter"/>
</dbReference>
<keyword evidence="3" id="KW-0808">Transferase</keyword>
<keyword evidence="8" id="KW-1185">Reference proteome</keyword>
<comment type="catalytic activity">
    <reaction evidence="1">
        <text>ATP + protein L-histidine = ADP + protein N-phospho-L-histidine.</text>
        <dbReference type="EC" id="2.7.13.3"/>
    </reaction>
</comment>
<name>A0A2J8A2N6_9CHLO</name>
<evidence type="ECO:0000313" key="7">
    <source>
        <dbReference type="EMBL" id="PNH06773.1"/>
    </source>
</evidence>
<evidence type="ECO:0000313" key="8">
    <source>
        <dbReference type="Proteomes" id="UP000236333"/>
    </source>
</evidence>
<evidence type="ECO:0000256" key="3">
    <source>
        <dbReference type="ARBA" id="ARBA00022679"/>
    </source>
</evidence>
<dbReference type="PANTHER" id="PTHR43047:SF71">
    <property type="entry name" value="HISTIDINE KINASE CONTAINING CHEY-HOMOLOGOUS RECEIVER DOMAIN-RELATED"/>
    <property type="match status" value="1"/>
</dbReference>
<evidence type="ECO:0000256" key="2">
    <source>
        <dbReference type="ARBA" id="ARBA00012438"/>
    </source>
</evidence>
<reference evidence="7 8" key="1">
    <citation type="journal article" date="2017" name="Mol. Biol. Evol.">
        <title>The 4-celled Tetrabaena socialis nuclear genome reveals the essential components for genetic control of cell number at the origin of multicellularity in the volvocine lineage.</title>
        <authorList>
            <person name="Featherston J."/>
            <person name="Arakaki Y."/>
            <person name="Hanschen E.R."/>
            <person name="Ferris P.J."/>
            <person name="Michod R.E."/>
            <person name="Olson B.J.S.C."/>
            <person name="Nozaki H."/>
            <person name="Durand P.M."/>
        </authorList>
    </citation>
    <scope>NUCLEOTIDE SEQUENCE [LARGE SCALE GENOMIC DNA]</scope>
    <source>
        <strain evidence="7 8">NIES-571</strain>
    </source>
</reference>
<keyword evidence="4 7" id="KW-0418">Kinase</keyword>
<dbReference type="GO" id="GO:0000155">
    <property type="term" value="F:phosphorelay sensor kinase activity"/>
    <property type="evidence" value="ECO:0007669"/>
    <property type="project" value="TreeGrafter"/>
</dbReference>
<dbReference type="Proteomes" id="UP000236333">
    <property type="component" value="Unassembled WGS sequence"/>
</dbReference>
<dbReference type="AlphaFoldDB" id="A0A2J8A2N6"/>
<feature type="compositionally biased region" description="Basic residues" evidence="5">
    <location>
        <begin position="77"/>
        <end position="87"/>
    </location>
</feature>
<feature type="region of interest" description="Disordered" evidence="5">
    <location>
        <begin position="68"/>
        <end position="87"/>
    </location>
</feature>
<feature type="domain" description="Histidine kinase" evidence="6">
    <location>
        <begin position="1"/>
        <end position="48"/>
    </location>
</feature>
<gene>
    <name evidence="7" type="ORF">TSOC_006855</name>
</gene>
<comment type="caution">
    <text evidence="7">The sequence shown here is derived from an EMBL/GenBank/DDBJ whole genome shotgun (WGS) entry which is preliminary data.</text>
</comment>
<organism evidence="7 8">
    <name type="scientific">Tetrabaena socialis</name>
    <dbReference type="NCBI Taxonomy" id="47790"/>
    <lineage>
        <taxon>Eukaryota</taxon>
        <taxon>Viridiplantae</taxon>
        <taxon>Chlorophyta</taxon>
        <taxon>core chlorophytes</taxon>
        <taxon>Chlorophyceae</taxon>
        <taxon>CS clade</taxon>
        <taxon>Chlamydomonadales</taxon>
        <taxon>Tetrabaenaceae</taxon>
        <taxon>Tetrabaena</taxon>
    </lineage>
</organism>
<sequence>MSVTRKYGGTGLGLNIVKQLVEAHDGCIEVQSTEGSGTSFTVTLPVIQRGARRSLEMQVLESLDRCGHGAAKETMAKKRATPRRSAA</sequence>
<evidence type="ECO:0000256" key="5">
    <source>
        <dbReference type="SAM" id="MobiDB-lite"/>
    </source>
</evidence>
<dbReference type="PRINTS" id="PR00344">
    <property type="entry name" value="BCTRLSENSOR"/>
</dbReference>
<evidence type="ECO:0000256" key="1">
    <source>
        <dbReference type="ARBA" id="ARBA00000085"/>
    </source>
</evidence>
<dbReference type="Gene3D" id="3.30.565.10">
    <property type="entry name" value="Histidine kinase-like ATPase, C-terminal domain"/>
    <property type="match status" value="1"/>
</dbReference>
<dbReference type="EMBL" id="PGGS01000216">
    <property type="protein sequence ID" value="PNH06773.1"/>
    <property type="molecule type" value="Genomic_DNA"/>
</dbReference>
<dbReference type="PROSITE" id="PS50109">
    <property type="entry name" value="HIS_KIN"/>
    <property type="match status" value="1"/>
</dbReference>